<organism evidence="9 10">
    <name type="scientific">Dactylosporangium salmoneum</name>
    <dbReference type="NCBI Taxonomy" id="53361"/>
    <lineage>
        <taxon>Bacteria</taxon>
        <taxon>Bacillati</taxon>
        <taxon>Actinomycetota</taxon>
        <taxon>Actinomycetes</taxon>
        <taxon>Micromonosporales</taxon>
        <taxon>Micromonosporaceae</taxon>
        <taxon>Dactylosporangium</taxon>
    </lineage>
</organism>
<dbReference type="SUPFAM" id="SSF52374">
    <property type="entry name" value="Nucleotidylyl transferase"/>
    <property type="match status" value="1"/>
</dbReference>
<comment type="catalytic activity">
    <reaction evidence="7">
        <text>D-glycero-beta-D-manno-heptose 1-phosphate + ATP + H(+) = ADP-D-glycero-beta-D-manno-heptose + diphosphate</text>
        <dbReference type="Rhea" id="RHEA:27465"/>
        <dbReference type="ChEBI" id="CHEBI:15378"/>
        <dbReference type="ChEBI" id="CHEBI:30616"/>
        <dbReference type="ChEBI" id="CHEBI:33019"/>
        <dbReference type="ChEBI" id="CHEBI:59967"/>
        <dbReference type="ChEBI" id="CHEBI:61593"/>
        <dbReference type="EC" id="2.7.7.70"/>
    </reaction>
</comment>
<dbReference type="EMBL" id="BAAARV010000106">
    <property type="protein sequence ID" value="GAA2387410.1"/>
    <property type="molecule type" value="Genomic_DNA"/>
</dbReference>
<evidence type="ECO:0000313" key="9">
    <source>
        <dbReference type="EMBL" id="GAA2387410.1"/>
    </source>
</evidence>
<proteinExistence type="predicted"/>
<evidence type="ECO:0000256" key="7">
    <source>
        <dbReference type="ARBA" id="ARBA00047428"/>
    </source>
</evidence>
<dbReference type="InterPro" id="IPR050385">
    <property type="entry name" value="Archaeal_FAD_synthase"/>
</dbReference>
<comment type="caution">
    <text evidence="9">The sequence shown here is derived from an EMBL/GenBank/DDBJ whole genome shotgun (WGS) entry which is preliminary data.</text>
</comment>
<dbReference type="RefSeq" id="WP_425553957.1">
    <property type="nucleotide sequence ID" value="NZ_BAAARV010000106.1"/>
</dbReference>
<keyword evidence="4" id="KW-0547">Nucleotide-binding</keyword>
<dbReference type="PANTHER" id="PTHR43793:SF2">
    <property type="entry name" value="BIFUNCTIONAL PROTEIN HLDE"/>
    <property type="match status" value="1"/>
</dbReference>
<dbReference type="Proteomes" id="UP001501444">
    <property type="component" value="Unassembled WGS sequence"/>
</dbReference>
<name>A0ABN3HSX6_9ACTN</name>
<dbReference type="NCBIfam" id="TIGR02199">
    <property type="entry name" value="rfaE_dom_II"/>
    <property type="match status" value="1"/>
</dbReference>
<dbReference type="NCBIfam" id="TIGR00125">
    <property type="entry name" value="cyt_tran_rel"/>
    <property type="match status" value="1"/>
</dbReference>
<evidence type="ECO:0000256" key="5">
    <source>
        <dbReference type="ARBA" id="ARBA00022840"/>
    </source>
</evidence>
<keyword evidence="6" id="KW-0119">Carbohydrate metabolism</keyword>
<protein>
    <recommendedName>
        <fullName evidence="1">D-glycero-beta-D-manno-heptose 1-phosphate adenylyltransferase</fullName>
        <ecNumber evidence="1">2.7.7.70</ecNumber>
    </recommendedName>
</protein>
<keyword evidence="5" id="KW-0067">ATP-binding</keyword>
<evidence type="ECO:0000256" key="3">
    <source>
        <dbReference type="ARBA" id="ARBA00022695"/>
    </source>
</evidence>
<keyword evidence="3" id="KW-0548">Nucleotidyltransferase</keyword>
<dbReference type="Pfam" id="PF01467">
    <property type="entry name" value="CTP_transf_like"/>
    <property type="match status" value="1"/>
</dbReference>
<dbReference type="InterPro" id="IPR004821">
    <property type="entry name" value="Cyt_trans-like"/>
</dbReference>
<dbReference type="InterPro" id="IPR011914">
    <property type="entry name" value="RfaE_dom_II"/>
</dbReference>
<reference evidence="9 10" key="1">
    <citation type="journal article" date="2019" name="Int. J. Syst. Evol. Microbiol.">
        <title>The Global Catalogue of Microorganisms (GCM) 10K type strain sequencing project: providing services to taxonomists for standard genome sequencing and annotation.</title>
        <authorList>
            <consortium name="The Broad Institute Genomics Platform"/>
            <consortium name="The Broad Institute Genome Sequencing Center for Infectious Disease"/>
            <person name="Wu L."/>
            <person name="Ma J."/>
        </authorList>
    </citation>
    <scope>NUCLEOTIDE SEQUENCE [LARGE SCALE GENOMIC DNA]</scope>
    <source>
        <strain evidence="9 10">JCM 3272</strain>
    </source>
</reference>
<accession>A0ABN3HSX6</accession>
<gene>
    <name evidence="9" type="ORF">GCM10010170_098360</name>
</gene>
<evidence type="ECO:0000313" key="10">
    <source>
        <dbReference type="Proteomes" id="UP001501444"/>
    </source>
</evidence>
<evidence type="ECO:0000256" key="6">
    <source>
        <dbReference type="ARBA" id="ARBA00023277"/>
    </source>
</evidence>
<dbReference type="PANTHER" id="PTHR43793">
    <property type="entry name" value="FAD SYNTHASE"/>
    <property type="match status" value="1"/>
</dbReference>
<keyword evidence="10" id="KW-1185">Reference proteome</keyword>
<evidence type="ECO:0000256" key="2">
    <source>
        <dbReference type="ARBA" id="ARBA00022679"/>
    </source>
</evidence>
<evidence type="ECO:0000256" key="1">
    <source>
        <dbReference type="ARBA" id="ARBA00012519"/>
    </source>
</evidence>
<evidence type="ECO:0000259" key="8">
    <source>
        <dbReference type="Pfam" id="PF01467"/>
    </source>
</evidence>
<evidence type="ECO:0000256" key="4">
    <source>
        <dbReference type="ARBA" id="ARBA00022741"/>
    </source>
</evidence>
<sequence>MTEAVEHAVADATRFVAGNGHLPRNVVSEPGNDIERHVSLANAQRIAATVRARGGTIVATGGCFDLLHTGHVATLNAARRLGDCLIVCLNSDTSVTNLKGPDRPVISQSDRAAMLLALRCVDAVVIFDDSTPVPTLNHIRPDIWVKGGDYTATGMSEAQQVRSWGGQAVTVPYLSGRSTTTILNTTRRTERSGTRPAVGA</sequence>
<dbReference type="Gene3D" id="3.40.50.620">
    <property type="entry name" value="HUPs"/>
    <property type="match status" value="1"/>
</dbReference>
<feature type="domain" description="Cytidyltransferase-like" evidence="8">
    <location>
        <begin position="60"/>
        <end position="163"/>
    </location>
</feature>
<keyword evidence="2" id="KW-0808">Transferase</keyword>
<dbReference type="InterPro" id="IPR014729">
    <property type="entry name" value="Rossmann-like_a/b/a_fold"/>
</dbReference>
<dbReference type="EC" id="2.7.7.70" evidence="1"/>